<evidence type="ECO:0000313" key="3">
    <source>
        <dbReference type="EMBL" id="KMZ72600.1"/>
    </source>
</evidence>
<reference evidence="4" key="1">
    <citation type="journal article" date="2016" name="Nature">
        <title>The genome of the seagrass Zostera marina reveals angiosperm adaptation to the sea.</title>
        <authorList>
            <person name="Olsen J.L."/>
            <person name="Rouze P."/>
            <person name="Verhelst B."/>
            <person name="Lin Y.-C."/>
            <person name="Bayer T."/>
            <person name="Collen J."/>
            <person name="Dattolo E."/>
            <person name="De Paoli E."/>
            <person name="Dittami S."/>
            <person name="Maumus F."/>
            <person name="Michel G."/>
            <person name="Kersting A."/>
            <person name="Lauritano C."/>
            <person name="Lohaus R."/>
            <person name="Toepel M."/>
            <person name="Tonon T."/>
            <person name="Vanneste K."/>
            <person name="Amirebrahimi M."/>
            <person name="Brakel J."/>
            <person name="Bostroem C."/>
            <person name="Chovatia M."/>
            <person name="Grimwood J."/>
            <person name="Jenkins J.W."/>
            <person name="Jueterbock A."/>
            <person name="Mraz A."/>
            <person name="Stam W.T."/>
            <person name="Tice H."/>
            <person name="Bornberg-Bauer E."/>
            <person name="Green P.J."/>
            <person name="Pearson G.A."/>
            <person name="Procaccini G."/>
            <person name="Duarte C.M."/>
            <person name="Schmutz J."/>
            <person name="Reusch T.B.H."/>
            <person name="Van de Peer Y."/>
        </authorList>
    </citation>
    <scope>NUCLEOTIDE SEQUENCE [LARGE SCALE GENOMIC DNA]</scope>
    <source>
        <strain evidence="4">cv. Finnish</strain>
    </source>
</reference>
<dbReference type="CDD" id="cd12885">
    <property type="entry name" value="SPRY_RanBP_like"/>
    <property type="match status" value="1"/>
</dbReference>
<dbReference type="GO" id="GO:0005737">
    <property type="term" value="C:cytoplasm"/>
    <property type="evidence" value="ECO:0000318"/>
    <property type="project" value="GO_Central"/>
</dbReference>
<dbReference type="PANTHER" id="PTHR12864">
    <property type="entry name" value="RAN BINDING PROTEIN 9-RELATED"/>
    <property type="match status" value="1"/>
</dbReference>
<feature type="domain" description="CTLH" evidence="2">
    <location>
        <begin position="298"/>
        <end position="356"/>
    </location>
</feature>
<dbReference type="InterPro" id="IPR013320">
    <property type="entry name" value="ConA-like_dom_sf"/>
</dbReference>
<dbReference type="SUPFAM" id="SSF49899">
    <property type="entry name" value="Concanavalin A-like lectins/glucanases"/>
    <property type="match status" value="1"/>
</dbReference>
<dbReference type="PROSITE" id="PS50897">
    <property type="entry name" value="CTLH"/>
    <property type="match status" value="1"/>
</dbReference>
<dbReference type="InterPro" id="IPR001870">
    <property type="entry name" value="B30.2/SPRY"/>
</dbReference>
<keyword evidence="4" id="KW-1185">Reference proteome</keyword>
<name>A0A0K9PWN1_ZOSMR</name>
<comment type="caution">
    <text evidence="3">The sequence shown here is derived from an EMBL/GenBank/DDBJ whole genome shotgun (WGS) entry which is preliminary data.</text>
</comment>
<evidence type="ECO:0000313" key="4">
    <source>
        <dbReference type="Proteomes" id="UP000036987"/>
    </source>
</evidence>
<evidence type="ECO:0000259" key="2">
    <source>
        <dbReference type="PROSITE" id="PS50897"/>
    </source>
</evidence>
<accession>A0A0K9PWN1</accession>
<dbReference type="InterPro" id="IPR024964">
    <property type="entry name" value="CTLH/CRA"/>
</dbReference>
<dbReference type="SMART" id="SM00757">
    <property type="entry name" value="CRA"/>
    <property type="match status" value="1"/>
</dbReference>
<dbReference type="PROSITE" id="PS50896">
    <property type="entry name" value="LISH"/>
    <property type="match status" value="1"/>
</dbReference>
<dbReference type="Gene3D" id="2.60.120.920">
    <property type="match status" value="1"/>
</dbReference>
<gene>
    <name evidence="3" type="ORF">ZOSMA_161G00520</name>
</gene>
<dbReference type="GO" id="GO:0007010">
    <property type="term" value="P:cytoskeleton organization"/>
    <property type="evidence" value="ECO:0000318"/>
    <property type="project" value="GO_Central"/>
</dbReference>
<dbReference type="STRING" id="29655.A0A0K9PWN1"/>
<dbReference type="InterPro" id="IPR043136">
    <property type="entry name" value="B30.2/SPRY_sf"/>
</dbReference>
<dbReference type="EMBL" id="LFYR01000624">
    <property type="protein sequence ID" value="KMZ72600.1"/>
    <property type="molecule type" value="Genomic_DNA"/>
</dbReference>
<dbReference type="Proteomes" id="UP000036987">
    <property type="component" value="Unassembled WGS sequence"/>
</dbReference>
<feature type="domain" description="B30.2/SPRY" evidence="1">
    <location>
        <begin position="33"/>
        <end position="222"/>
    </location>
</feature>
<dbReference type="InterPro" id="IPR044736">
    <property type="entry name" value="Gid1/RanBPM/SPLA_SPRY"/>
</dbReference>
<protein>
    <submittedName>
        <fullName evidence="3">Ran-binding protein 9</fullName>
    </submittedName>
</protein>
<dbReference type="PROSITE" id="PS50188">
    <property type="entry name" value="B302_SPRY"/>
    <property type="match status" value="1"/>
</dbReference>
<proteinExistence type="predicted"/>
<evidence type="ECO:0000259" key="1">
    <source>
        <dbReference type="PROSITE" id="PS50188"/>
    </source>
</evidence>
<dbReference type="InterPro" id="IPR006594">
    <property type="entry name" value="LisH"/>
</dbReference>
<dbReference type="InterPro" id="IPR006595">
    <property type="entry name" value="CTLH_C"/>
</dbReference>
<organism evidence="3 4">
    <name type="scientific">Zostera marina</name>
    <name type="common">Eelgrass</name>
    <dbReference type="NCBI Taxonomy" id="29655"/>
    <lineage>
        <taxon>Eukaryota</taxon>
        <taxon>Viridiplantae</taxon>
        <taxon>Streptophyta</taxon>
        <taxon>Embryophyta</taxon>
        <taxon>Tracheophyta</taxon>
        <taxon>Spermatophyta</taxon>
        <taxon>Magnoliopsida</taxon>
        <taxon>Liliopsida</taxon>
        <taxon>Zosteraceae</taxon>
        <taxon>Zostera</taxon>
    </lineage>
</organism>
<dbReference type="Pfam" id="PF00622">
    <property type="entry name" value="SPRY"/>
    <property type="match status" value="1"/>
</dbReference>
<dbReference type="OrthoDB" id="25503at2759"/>
<dbReference type="Pfam" id="PF10607">
    <property type="entry name" value="CTLH"/>
    <property type="match status" value="1"/>
</dbReference>
<dbReference type="InterPro" id="IPR013144">
    <property type="entry name" value="CRA_dom"/>
</dbReference>
<dbReference type="AlphaFoldDB" id="A0A0K9PWN1"/>
<dbReference type="OMA" id="GCCINFV"/>
<dbReference type="InterPro" id="IPR003877">
    <property type="entry name" value="SPRY_dom"/>
</dbReference>
<sequence>MVTKNDHIASVNGNSIVDDTFDPVDLTKLAAWWRSGGALGNVVKEKDWENAPTHLNTINSSGKFQFVSRDMLSVRYTGLQLHGNDVGAVQANLPAPTNRVIYYFEMTVKNAGAKGNVAIGFTPTGFKTYRQPGWEPNSCGYHGDDGFLYNGKSSGEKFGPTFTFNDTVGAGINYAMQEFFFTKNGELVGKPIPKEIKGDLFPTVAVHSQNEEVTVNFGNLPFLFNIEAFESEKKKKQEAVIDETPVPGNLSSWIVRSYLLHYGYEDTLNSFETESQSTLPSSNISQESNINDPEETFELHHRMILRKLIREGDIDSAFKRLHEWYPHLLKNEMSTMSFLLHSQKFIEYIRGGMSEDAVKYARMKLVSFFAIKFFETLLQDCISLLAYEDPSTSCVGYLLDTHQRDIVADGVNVMILSGSPNLKSSKGNVCCTLLEKLLKQLTACYIEGRSLNGQQGEVFNLHDILHDTYRIGN</sequence>
<dbReference type="SMART" id="SM00668">
    <property type="entry name" value="CTLH"/>
    <property type="match status" value="1"/>
</dbReference>
<dbReference type="SMART" id="SM00449">
    <property type="entry name" value="SPRY"/>
    <property type="match status" value="1"/>
</dbReference>
<dbReference type="InterPro" id="IPR050618">
    <property type="entry name" value="Ubq-SigPath_Reg"/>
</dbReference>